<feature type="region of interest" description="Disordered" evidence="1">
    <location>
        <begin position="1"/>
        <end position="72"/>
    </location>
</feature>
<dbReference type="RefSeq" id="WP_132029506.1">
    <property type="nucleotide sequence ID" value="NZ_SMAI01000001.1"/>
</dbReference>
<sequence>MPHSSDDTADRPHPDAPSGAEPGAKTEEKRKAGADPAAGPHAKPHLVDEEKTPGAGSLPDPDKPHEGDATTG</sequence>
<dbReference type="AlphaFoldDB" id="A0A4R3M427"/>
<proteinExistence type="predicted"/>
<name>A0A4R3M427_9HYPH</name>
<reference evidence="2 3" key="1">
    <citation type="submission" date="2019-03" db="EMBL/GenBank/DDBJ databases">
        <title>Genomic Encyclopedia of Type Strains, Phase IV (KMG-IV): sequencing the most valuable type-strain genomes for metagenomic binning, comparative biology and taxonomic classification.</title>
        <authorList>
            <person name="Goeker M."/>
        </authorList>
    </citation>
    <scope>NUCLEOTIDE SEQUENCE [LARGE SCALE GENOMIC DNA]</scope>
    <source>
        <strain evidence="2 3">DSM 9035</strain>
    </source>
</reference>
<evidence type="ECO:0000313" key="2">
    <source>
        <dbReference type="EMBL" id="TCT07980.1"/>
    </source>
</evidence>
<accession>A0A4R3M427</accession>
<evidence type="ECO:0000313" key="3">
    <source>
        <dbReference type="Proteomes" id="UP000294664"/>
    </source>
</evidence>
<gene>
    <name evidence="2" type="ORF">EDC64_101499</name>
</gene>
<comment type="caution">
    <text evidence="2">The sequence shown here is derived from an EMBL/GenBank/DDBJ whole genome shotgun (WGS) entry which is preliminary data.</text>
</comment>
<feature type="compositionally biased region" description="Basic and acidic residues" evidence="1">
    <location>
        <begin position="1"/>
        <end position="14"/>
    </location>
</feature>
<protein>
    <submittedName>
        <fullName evidence="2">Uncharacterized protein</fullName>
    </submittedName>
</protein>
<feature type="compositionally biased region" description="Basic and acidic residues" evidence="1">
    <location>
        <begin position="60"/>
        <end position="72"/>
    </location>
</feature>
<dbReference type="OrthoDB" id="8293787at2"/>
<evidence type="ECO:0000256" key="1">
    <source>
        <dbReference type="SAM" id="MobiDB-lite"/>
    </source>
</evidence>
<dbReference type="Proteomes" id="UP000294664">
    <property type="component" value="Unassembled WGS sequence"/>
</dbReference>
<keyword evidence="3" id="KW-1185">Reference proteome</keyword>
<dbReference type="EMBL" id="SMAI01000001">
    <property type="protein sequence ID" value="TCT07980.1"/>
    <property type="molecule type" value="Genomic_DNA"/>
</dbReference>
<feature type="compositionally biased region" description="Basic and acidic residues" evidence="1">
    <location>
        <begin position="24"/>
        <end position="33"/>
    </location>
</feature>
<organism evidence="2 3">
    <name type="scientific">Aquabacter spiritensis</name>
    <dbReference type="NCBI Taxonomy" id="933073"/>
    <lineage>
        <taxon>Bacteria</taxon>
        <taxon>Pseudomonadati</taxon>
        <taxon>Pseudomonadota</taxon>
        <taxon>Alphaproteobacteria</taxon>
        <taxon>Hyphomicrobiales</taxon>
        <taxon>Xanthobacteraceae</taxon>
        <taxon>Aquabacter</taxon>
    </lineage>
</organism>